<gene>
    <name evidence="3" type="ORF">BN1224_DC9_BS_00570</name>
</gene>
<proteinExistence type="predicted"/>
<evidence type="ECO:0000256" key="1">
    <source>
        <dbReference type="SAM" id="MobiDB-lite"/>
    </source>
</evidence>
<sequence>MIQDLALVGFGLRDSADLINFVRLANGVQNHYPHTKVKLYLAKNLADVWDCEISEEEKGQLRALGLDPKIESISLTSAGLPSVPEVATVDFMITCYGKDQEVQDPQVIQHLLNFALEETPSISVQYQEQEKLSPCDHSPEIGKKKRWNKLESFSTYCSLFMSVKNHYKLNLGIQNSLSGWLLDPYRVCAPLSSPYSCPSYLLDLQNKELRRSLLSTFLDPKNLTSETFRSVSINFGNSSFGQRWSEFLSRVLHDEKEKHVAVVCNDAKLLEEGLSPEALSLLEEDLRESGYSYLNILSVSPEGVSKVQERQILRRDLQGRSFTVMITDLPLGSEDIRSLQLASDRILVSSSLDAADACASGCKVLVYENPNESWAQELENFYKQVEKEALEEGSVSFREHFRAYMCDKIVAQKNFLFTLDAVIKQAGWRSQEKLNLFYVESQALGREIKVSLEEYIQSMVGILGSQRTKKSFKFSVDFTPLEQALQERCSSDDDEDATATSTATGATASPTDMHEDE</sequence>
<organism evidence="3">
    <name type="scientific">Chlamydia pneumoniae</name>
    <name type="common">Chlamydophila pneumoniae</name>
    <dbReference type="NCBI Taxonomy" id="83558"/>
    <lineage>
        <taxon>Bacteria</taxon>
        <taxon>Pseudomonadati</taxon>
        <taxon>Chlamydiota</taxon>
        <taxon>Chlamydiia</taxon>
        <taxon>Chlamydiales</taxon>
        <taxon>Chlamydiaceae</taxon>
        <taxon>Chlamydia/Chlamydophila group</taxon>
        <taxon>Chlamydia</taxon>
    </lineage>
</organism>
<dbReference type="Pfam" id="PF04763">
    <property type="entry name" value="DUF562"/>
    <property type="match status" value="1"/>
</dbReference>
<name>A0A0F7WW24_CHLPN</name>
<dbReference type="AlphaFoldDB" id="A0A0F7WW24"/>
<feature type="region of interest" description="Disordered" evidence="1">
    <location>
        <begin position="485"/>
        <end position="517"/>
    </location>
</feature>
<accession>A0A0F7WW24</accession>
<feature type="domain" description="DUF562" evidence="2">
    <location>
        <begin position="243"/>
        <end position="388"/>
    </location>
</feature>
<dbReference type="EMBL" id="LN847049">
    <property type="protein sequence ID" value="CRI42574.1"/>
    <property type="molecule type" value="Genomic_DNA"/>
</dbReference>
<evidence type="ECO:0000259" key="2">
    <source>
        <dbReference type="Pfam" id="PF04763"/>
    </source>
</evidence>
<evidence type="ECO:0000313" key="3">
    <source>
        <dbReference type="EMBL" id="CRI42574.1"/>
    </source>
</evidence>
<dbReference type="InterPro" id="IPR006850">
    <property type="entry name" value="DUF562"/>
</dbReference>
<protein>
    <recommendedName>
        <fullName evidence="2">DUF562 domain-containing protein</fullName>
    </recommendedName>
</protein>
<feature type="compositionally biased region" description="Low complexity" evidence="1">
    <location>
        <begin position="498"/>
        <end position="511"/>
    </location>
</feature>
<reference evidence="3" key="1">
    <citation type="submission" date="2015-05" db="EMBL/GenBank/DDBJ databases">
        <authorList>
            <person name="Rattei Thomas"/>
        </authorList>
    </citation>
    <scope>NUCLEOTIDE SEQUENCE</scope>
    <source>
        <strain evidence="3">DC9</strain>
    </source>
</reference>